<keyword evidence="4" id="KW-0410">Iron transport</keyword>
<keyword evidence="2" id="KW-0813">Transport</keyword>
<dbReference type="PANTHER" id="PTHR42771">
    <property type="entry name" value="IRON(3+)-HYDROXAMATE IMPORT ATP-BINDING PROTEIN FHUC"/>
    <property type="match status" value="1"/>
</dbReference>
<organism evidence="11 12">
    <name type="scientific">Anaerococcus cruorum</name>
    <dbReference type="NCBI Taxonomy" id="3115617"/>
    <lineage>
        <taxon>Bacteria</taxon>
        <taxon>Bacillati</taxon>
        <taxon>Bacillota</taxon>
        <taxon>Tissierellia</taxon>
        <taxon>Tissierellales</taxon>
        <taxon>Peptoniphilaceae</taxon>
        <taxon>Anaerococcus</taxon>
    </lineage>
</organism>
<evidence type="ECO:0000256" key="7">
    <source>
        <dbReference type="ARBA" id="ARBA00023004"/>
    </source>
</evidence>
<dbReference type="Pfam" id="PF00005">
    <property type="entry name" value="ABC_tran"/>
    <property type="match status" value="1"/>
</dbReference>
<dbReference type="Proteomes" id="UP001638015">
    <property type="component" value="Unassembled WGS sequence"/>
</dbReference>
<comment type="caution">
    <text evidence="11">The sequence shown here is derived from an EMBL/GenBank/DDBJ whole genome shotgun (WGS) entry which is preliminary data.</text>
</comment>
<keyword evidence="6 11" id="KW-0067">ATP-binding</keyword>
<dbReference type="PANTHER" id="PTHR42771:SF3">
    <property type="entry name" value="PETROBACTIN IMPORT ATP-BINDING PROTEIN YCLP"/>
    <property type="match status" value="1"/>
</dbReference>
<dbReference type="InterPro" id="IPR051535">
    <property type="entry name" value="Siderophore_ABC-ATPase"/>
</dbReference>
<keyword evidence="9" id="KW-0472">Membrane</keyword>
<reference evidence="11 12" key="1">
    <citation type="journal article" date="2025" name="Anaerobe">
        <title>Description of Anaerococcus kampingiae sp. nov., Anaerococcus groningensis sp. nov., Anaerococcus martiniensis sp. nov., and Anaerococcus cruorum sp. nov., isolated from human clinical specimens.</title>
        <authorList>
            <person name="Boiten K.E."/>
            <person name="Meijer J."/>
            <person name="van Wezel E.M."/>
            <person name="Veloo A.C.M."/>
        </authorList>
    </citation>
    <scope>NUCLEOTIDE SEQUENCE [LARGE SCALE GENOMIC DNA]</scope>
    <source>
        <strain evidence="11 12">ENR1039</strain>
    </source>
</reference>
<keyword evidence="7" id="KW-0408">Iron</keyword>
<dbReference type="EMBL" id="JBGMEH010000003">
    <property type="protein sequence ID" value="MFO3715984.1"/>
    <property type="molecule type" value="Genomic_DNA"/>
</dbReference>
<dbReference type="GO" id="GO:0005524">
    <property type="term" value="F:ATP binding"/>
    <property type="evidence" value="ECO:0007669"/>
    <property type="project" value="UniProtKB-KW"/>
</dbReference>
<feature type="domain" description="ABC transporter" evidence="10">
    <location>
        <begin position="2"/>
        <end position="236"/>
    </location>
</feature>
<evidence type="ECO:0000256" key="8">
    <source>
        <dbReference type="ARBA" id="ARBA00023065"/>
    </source>
</evidence>
<keyword evidence="12" id="KW-1185">Reference proteome</keyword>
<keyword evidence="3" id="KW-1003">Cell membrane</keyword>
<dbReference type="InterPro" id="IPR003593">
    <property type="entry name" value="AAA+_ATPase"/>
</dbReference>
<evidence type="ECO:0000313" key="12">
    <source>
        <dbReference type="Proteomes" id="UP001638015"/>
    </source>
</evidence>
<proteinExistence type="predicted"/>
<gene>
    <name evidence="11" type="ORF">ACCQ40_04165</name>
</gene>
<dbReference type="SUPFAM" id="SSF52540">
    <property type="entry name" value="P-loop containing nucleoside triphosphate hydrolases"/>
    <property type="match status" value="1"/>
</dbReference>
<evidence type="ECO:0000256" key="2">
    <source>
        <dbReference type="ARBA" id="ARBA00022448"/>
    </source>
</evidence>
<dbReference type="PROSITE" id="PS50893">
    <property type="entry name" value="ABC_TRANSPORTER_2"/>
    <property type="match status" value="1"/>
</dbReference>
<keyword evidence="5" id="KW-0547">Nucleotide-binding</keyword>
<dbReference type="InterPro" id="IPR027417">
    <property type="entry name" value="P-loop_NTPase"/>
</dbReference>
<comment type="subcellular location">
    <subcellularLocation>
        <location evidence="1">Cell membrane</location>
        <topology evidence="1">Peripheral membrane protein</topology>
    </subcellularLocation>
</comment>
<dbReference type="InterPro" id="IPR003439">
    <property type="entry name" value="ABC_transporter-like_ATP-bd"/>
</dbReference>
<dbReference type="SMART" id="SM00382">
    <property type="entry name" value="AAA"/>
    <property type="match status" value="1"/>
</dbReference>
<protein>
    <submittedName>
        <fullName evidence="11">ABC transporter ATP-binding protein</fullName>
    </submittedName>
</protein>
<evidence type="ECO:0000256" key="1">
    <source>
        <dbReference type="ARBA" id="ARBA00004202"/>
    </source>
</evidence>
<evidence type="ECO:0000256" key="4">
    <source>
        <dbReference type="ARBA" id="ARBA00022496"/>
    </source>
</evidence>
<dbReference type="Gene3D" id="3.40.50.300">
    <property type="entry name" value="P-loop containing nucleotide triphosphate hydrolases"/>
    <property type="match status" value="1"/>
</dbReference>
<evidence type="ECO:0000256" key="9">
    <source>
        <dbReference type="ARBA" id="ARBA00023136"/>
    </source>
</evidence>
<dbReference type="CDD" id="cd03214">
    <property type="entry name" value="ABC_Iron-Siderophores_B12_Hemin"/>
    <property type="match status" value="1"/>
</dbReference>
<keyword evidence="8" id="KW-0406">Ion transport</keyword>
<evidence type="ECO:0000256" key="6">
    <source>
        <dbReference type="ARBA" id="ARBA00022840"/>
    </source>
</evidence>
<sequence>MISLTNVEKKYNDEVSIGPVNLDIKEGGINSIIGPNGAGKSTLLMMIGRLLQKDCGKISIGGLDIDDTDPNKMAKTVSILKQENNFISKLTVKQLISFGRFPYSQGRLTEEDIKIIDKYIDFFDLRGLEDRYLDELSGGQRQRAYVAMVLAQETEYVLLDEPLNNLDVARSVSMMKLLRRACDTLNKTFVLVIHDINIAAQYSDRIFAMKNGKLICEGSVDEVMDGKRLSRIFDTSINIVNGPYGKIAVYN</sequence>
<evidence type="ECO:0000259" key="10">
    <source>
        <dbReference type="PROSITE" id="PS50893"/>
    </source>
</evidence>
<evidence type="ECO:0000256" key="3">
    <source>
        <dbReference type="ARBA" id="ARBA00022475"/>
    </source>
</evidence>
<accession>A0ABW9MVX4</accession>
<evidence type="ECO:0000256" key="5">
    <source>
        <dbReference type="ARBA" id="ARBA00022741"/>
    </source>
</evidence>
<evidence type="ECO:0000313" key="11">
    <source>
        <dbReference type="EMBL" id="MFO3715984.1"/>
    </source>
</evidence>
<name>A0ABW9MVX4_9FIRM</name>
<dbReference type="RefSeq" id="WP_410032733.1">
    <property type="nucleotide sequence ID" value="NZ_JBGMEH010000003.1"/>
</dbReference>